<dbReference type="InterPro" id="IPR001950">
    <property type="entry name" value="SUI1"/>
</dbReference>
<dbReference type="PROSITE" id="PS50296">
    <property type="entry name" value="SUI1"/>
    <property type="match status" value="1"/>
</dbReference>
<dbReference type="PANTHER" id="PTHR12217:SF4">
    <property type="entry name" value="EUKARYOTIC TRANSLATION INITIATION FACTOR 2D"/>
    <property type="match status" value="1"/>
</dbReference>
<dbReference type="PANTHER" id="PTHR12217">
    <property type="entry name" value="EUKARYOTIC TRANSLATION INITIATION FACTOR 2D"/>
    <property type="match status" value="1"/>
</dbReference>
<dbReference type="Gene3D" id="3.10.400.20">
    <property type="match status" value="1"/>
</dbReference>
<dbReference type="InterPro" id="IPR057429">
    <property type="entry name" value="WH_eIF2D"/>
</dbReference>
<accession>A0A2S5B8E0</accession>
<dbReference type="SUPFAM" id="SSF55159">
    <property type="entry name" value="eIF1-like"/>
    <property type="match status" value="1"/>
</dbReference>
<evidence type="ECO:0000313" key="3">
    <source>
        <dbReference type="EMBL" id="POY73027.1"/>
    </source>
</evidence>
<feature type="compositionally biased region" description="Low complexity" evidence="1">
    <location>
        <begin position="250"/>
        <end position="268"/>
    </location>
</feature>
<feature type="region of interest" description="Disordered" evidence="1">
    <location>
        <begin position="451"/>
        <end position="478"/>
    </location>
</feature>
<dbReference type="InterPro" id="IPR036877">
    <property type="entry name" value="SUI1_dom_sf"/>
</dbReference>
<feature type="compositionally biased region" description="Low complexity" evidence="1">
    <location>
        <begin position="289"/>
        <end position="319"/>
    </location>
</feature>
<dbReference type="Proteomes" id="UP000237144">
    <property type="component" value="Unassembled WGS sequence"/>
</dbReference>
<feature type="compositionally biased region" description="Low complexity" evidence="1">
    <location>
        <begin position="460"/>
        <end position="472"/>
    </location>
</feature>
<dbReference type="AlphaFoldDB" id="A0A2S5B8E0"/>
<proteinExistence type="predicted"/>
<dbReference type="EMBL" id="PJQD01000042">
    <property type="protein sequence ID" value="POY73027.1"/>
    <property type="molecule type" value="Genomic_DNA"/>
</dbReference>
<gene>
    <name evidence="3" type="ORF">BMF94_3865</name>
</gene>
<dbReference type="STRING" id="741276.A0A2S5B8E0"/>
<keyword evidence="4" id="KW-1185">Reference proteome</keyword>
<feature type="region of interest" description="Disordered" evidence="1">
    <location>
        <begin position="250"/>
        <end position="319"/>
    </location>
</feature>
<dbReference type="Pfam" id="PF01253">
    <property type="entry name" value="SUI1"/>
    <property type="match status" value="1"/>
</dbReference>
<dbReference type="InterPro" id="IPR048248">
    <property type="entry name" value="PUA_eIF2d-like"/>
</dbReference>
<reference evidence="3 4" key="1">
    <citation type="journal article" date="2018" name="Front. Microbiol.">
        <title>Prospects for Fungal Bioremediation of Acidic Radioactive Waste Sites: Characterization and Genome Sequence of Rhodotorula taiwanensis MD1149.</title>
        <authorList>
            <person name="Tkavc R."/>
            <person name="Matrosova V.Y."/>
            <person name="Grichenko O.E."/>
            <person name="Gostincar C."/>
            <person name="Volpe R.P."/>
            <person name="Klimenkova P."/>
            <person name="Gaidamakova E.K."/>
            <person name="Zhou C.E."/>
            <person name="Stewart B.J."/>
            <person name="Lyman M.G."/>
            <person name="Malfatti S.A."/>
            <person name="Rubinfeld B."/>
            <person name="Courtot M."/>
            <person name="Singh J."/>
            <person name="Dalgard C.L."/>
            <person name="Hamilton T."/>
            <person name="Frey K.G."/>
            <person name="Gunde-Cimerman N."/>
            <person name="Dugan L."/>
            <person name="Daly M.J."/>
        </authorList>
    </citation>
    <scope>NUCLEOTIDE SEQUENCE [LARGE SCALE GENOMIC DNA]</scope>
    <source>
        <strain evidence="3 4">MD1149</strain>
    </source>
</reference>
<dbReference type="Pfam" id="PF25304">
    <property type="entry name" value="WHD_eIF2D"/>
    <property type="match status" value="1"/>
</dbReference>
<evidence type="ECO:0000259" key="2">
    <source>
        <dbReference type="PROSITE" id="PS50296"/>
    </source>
</evidence>
<dbReference type="Gene3D" id="3.30.780.10">
    <property type="entry name" value="SUI1-like domain"/>
    <property type="match status" value="1"/>
</dbReference>
<sequence length="719" mass="75928">MAFKRPFHAQSRTPVRSSDVRRFRDSLGRQFPSLDSDALKLLTKDLLVAKAHTHLDEPCTVYYAPNGDPRFFKLQDDDDWVPTCYAFDLVAAHAHGQTDWIPTLGTAPAVVQNLISGSALFAAGVSPRDLANLVAASSSSSTSPSSARKGSLVGITVASSPNPRRIVAVGRLAADPGEIQHSQRDDKGGKAVLTLHARGDFLWQAGSKLEPAAAELDLDPRQNRLAEDEGAHEDDDAQVAQMTDRLAAATDLSRSNSTASSSTAASLSAPPPASSSRSAKKGKGKKADTPTGPIDKADATTSSTDALSSTAPASTTDSLTPAEADSVLLNALLLALSTSAALQKPATFPLPASSLYSTYILPFRPASPPSHATVDLKKSSFKKLDRFVKQVVKKGWIAAKELKKGTGDWIVTSVESRHPDVERAPRYRTVAELAGASAGSDNADATLTTTTATRGSEPNAAALGGASTAGSSSGSGNGGGVVEVRELWKLSGDSVKELFRSVPHDRPPHDLYTTSELSALLRKFTDSHSLSHPSQRSLLLLHPSASPRPPSLEQLNAIELLARCVCKKGEKPEEFGKERGAPGLVSRDEALKRIKKDGCTGYWGMRNGGGGGTADEVVKKGSPPTIKVAIKNVGKRQVTLISGHEPWDLFTSEELAEKLKHASASSTSIQPLAGSAKKGQTPKVEIMCQGTHDALVSKLLVGFGVSKAYIEVDLSKSKK</sequence>
<protein>
    <recommendedName>
        <fullName evidence="2">SUI1 domain-containing protein</fullName>
    </recommendedName>
</protein>
<name>A0A2S5B8E0_9BASI</name>
<evidence type="ECO:0000256" key="1">
    <source>
        <dbReference type="SAM" id="MobiDB-lite"/>
    </source>
</evidence>
<dbReference type="Pfam" id="PF17832">
    <property type="entry name" value="Pre-PUA"/>
    <property type="match status" value="1"/>
</dbReference>
<dbReference type="Pfam" id="PF26292">
    <property type="entry name" value="PUA_elF2D"/>
    <property type="match status" value="1"/>
</dbReference>
<comment type="caution">
    <text evidence="3">The sequence shown here is derived from an EMBL/GenBank/DDBJ whole genome shotgun (WGS) entry which is preliminary data.</text>
</comment>
<dbReference type="GO" id="GO:0003743">
    <property type="term" value="F:translation initiation factor activity"/>
    <property type="evidence" value="ECO:0007669"/>
    <property type="project" value="InterPro"/>
</dbReference>
<dbReference type="InterPro" id="IPR041366">
    <property type="entry name" value="Pre-PUA"/>
</dbReference>
<feature type="domain" description="SUI1" evidence="2">
    <location>
        <begin position="634"/>
        <end position="704"/>
    </location>
</feature>
<organism evidence="3 4">
    <name type="scientific">Rhodotorula taiwanensis</name>
    <dbReference type="NCBI Taxonomy" id="741276"/>
    <lineage>
        <taxon>Eukaryota</taxon>
        <taxon>Fungi</taxon>
        <taxon>Dikarya</taxon>
        <taxon>Basidiomycota</taxon>
        <taxon>Pucciniomycotina</taxon>
        <taxon>Microbotryomycetes</taxon>
        <taxon>Sporidiobolales</taxon>
        <taxon>Sporidiobolaceae</taxon>
        <taxon>Rhodotorula</taxon>
    </lineage>
</organism>
<dbReference type="GO" id="GO:0001731">
    <property type="term" value="P:formation of translation preinitiation complex"/>
    <property type="evidence" value="ECO:0007669"/>
    <property type="project" value="InterPro"/>
</dbReference>
<evidence type="ECO:0000313" key="4">
    <source>
        <dbReference type="Proteomes" id="UP000237144"/>
    </source>
</evidence>
<dbReference type="OrthoDB" id="199771at2759"/>
<dbReference type="InterPro" id="IPR039757">
    <property type="entry name" value="EIF2D"/>
</dbReference>